<dbReference type="InterPro" id="IPR001227">
    <property type="entry name" value="Ac_transferase_dom_sf"/>
</dbReference>
<dbReference type="Pfam" id="PF16197">
    <property type="entry name" value="KAsynt_C_assoc"/>
    <property type="match status" value="1"/>
</dbReference>
<dbReference type="RefSeq" id="WP_189928436.1">
    <property type="nucleotide sequence ID" value="NZ_BMSI01000025.1"/>
</dbReference>
<protein>
    <recommendedName>
        <fullName evidence="16">Polyketide synthase</fullName>
    </recommendedName>
</protein>
<feature type="domain" description="PKS/mFAS DH" evidence="13">
    <location>
        <begin position="952"/>
        <end position="1232"/>
    </location>
</feature>
<dbReference type="PANTHER" id="PTHR43775:SF51">
    <property type="entry name" value="INACTIVE PHENOLPHTHIOCEROL SYNTHESIS POLYKETIDE SYNTHASE TYPE I PKS1-RELATED"/>
    <property type="match status" value="1"/>
</dbReference>
<dbReference type="SMART" id="SM00826">
    <property type="entry name" value="PKS_DH"/>
    <property type="match status" value="1"/>
</dbReference>
<evidence type="ECO:0000259" key="13">
    <source>
        <dbReference type="PROSITE" id="PS52019"/>
    </source>
</evidence>
<keyword evidence="8" id="KW-0012">Acyltransferase</keyword>
<keyword evidence="4" id="KW-0597">Phosphoprotein</keyword>
<proteinExistence type="predicted"/>
<feature type="active site" description="Proton donor; for dehydratase activity" evidence="9">
    <location>
        <position position="1159"/>
    </location>
</feature>
<evidence type="ECO:0000256" key="7">
    <source>
        <dbReference type="ARBA" id="ARBA00023268"/>
    </source>
</evidence>
<keyword evidence="5" id="KW-0808">Transferase</keyword>
<evidence type="ECO:0000259" key="12">
    <source>
        <dbReference type="PROSITE" id="PS52004"/>
    </source>
</evidence>
<dbReference type="Gene3D" id="3.40.47.10">
    <property type="match status" value="1"/>
</dbReference>
<evidence type="ECO:0000256" key="5">
    <source>
        <dbReference type="ARBA" id="ARBA00022679"/>
    </source>
</evidence>
<evidence type="ECO:0000256" key="10">
    <source>
        <dbReference type="SAM" id="MobiDB-lite"/>
    </source>
</evidence>
<dbReference type="SUPFAM" id="SSF53901">
    <property type="entry name" value="Thiolase-like"/>
    <property type="match status" value="1"/>
</dbReference>
<feature type="region of interest" description="Disordered" evidence="10">
    <location>
        <begin position="1849"/>
        <end position="1883"/>
    </location>
</feature>
<dbReference type="EMBL" id="BNEB01000006">
    <property type="protein sequence ID" value="GHI66075.1"/>
    <property type="molecule type" value="Genomic_DNA"/>
</dbReference>
<evidence type="ECO:0000256" key="6">
    <source>
        <dbReference type="ARBA" id="ARBA00023194"/>
    </source>
</evidence>
<keyword evidence="3" id="KW-0596">Phosphopantetheine</keyword>
<dbReference type="InterPro" id="IPR036291">
    <property type="entry name" value="NAD(P)-bd_dom_sf"/>
</dbReference>
<dbReference type="InterPro" id="IPR049552">
    <property type="entry name" value="PKS_DH_N"/>
</dbReference>
<feature type="region of interest" description="N-terminal hotdog fold" evidence="9">
    <location>
        <begin position="952"/>
        <end position="1077"/>
    </location>
</feature>
<dbReference type="InterPro" id="IPR015083">
    <property type="entry name" value="NorB/c/GfsB-D-like_docking"/>
</dbReference>
<dbReference type="SMART" id="SM00823">
    <property type="entry name" value="PKS_PP"/>
    <property type="match status" value="1"/>
</dbReference>
<dbReference type="PROSITE" id="PS52004">
    <property type="entry name" value="KS3_2"/>
    <property type="match status" value="1"/>
</dbReference>
<dbReference type="SMART" id="SM00827">
    <property type="entry name" value="PKS_AT"/>
    <property type="match status" value="1"/>
</dbReference>
<dbReference type="PROSITE" id="PS52019">
    <property type="entry name" value="PKS_MFAS_DH"/>
    <property type="match status" value="1"/>
</dbReference>
<name>A0ABQ3SDT4_9ACTN</name>
<dbReference type="SUPFAM" id="SSF52151">
    <property type="entry name" value="FabD/lysophospholipase-like"/>
    <property type="match status" value="1"/>
</dbReference>
<dbReference type="InterPro" id="IPR020841">
    <property type="entry name" value="PKS_Beta-ketoAc_synthase_dom"/>
</dbReference>
<feature type="domain" description="Carrier" evidence="11">
    <location>
        <begin position="1728"/>
        <end position="1803"/>
    </location>
</feature>
<dbReference type="PROSITE" id="PS00012">
    <property type="entry name" value="PHOSPHOPANTETHEINE"/>
    <property type="match status" value="1"/>
</dbReference>
<comment type="caution">
    <text evidence="14">The sequence shown here is derived from an EMBL/GenBank/DDBJ whole genome shotgun (WGS) entry which is preliminary data.</text>
</comment>
<dbReference type="Gene3D" id="3.40.366.10">
    <property type="entry name" value="Malonyl-Coenzyme A Acyl Carrier Protein, domain 2"/>
    <property type="match status" value="1"/>
</dbReference>
<dbReference type="InterPro" id="IPR014031">
    <property type="entry name" value="Ketoacyl_synth_C"/>
</dbReference>
<reference evidence="15" key="1">
    <citation type="submission" date="2023-07" db="EMBL/GenBank/DDBJ databases">
        <title>Whole genome shotgun sequence of Streptomyces cacaoi subsp. asoensis NBRC 13813.</title>
        <authorList>
            <person name="Komaki H."/>
            <person name="Tamura T."/>
        </authorList>
    </citation>
    <scope>NUCLEOTIDE SEQUENCE [LARGE SCALE GENOMIC DNA]</scope>
    <source>
        <strain evidence="15">NBRC 13813</strain>
    </source>
</reference>
<dbReference type="InterPro" id="IPR020806">
    <property type="entry name" value="PKS_PP-bd"/>
</dbReference>
<dbReference type="InterPro" id="IPR013968">
    <property type="entry name" value="PKS_KR"/>
</dbReference>
<dbReference type="Gene3D" id="3.10.129.110">
    <property type="entry name" value="Polyketide synthase dehydratase"/>
    <property type="match status" value="1"/>
</dbReference>
<evidence type="ECO:0000256" key="4">
    <source>
        <dbReference type="ARBA" id="ARBA00022553"/>
    </source>
</evidence>
<dbReference type="SUPFAM" id="SSF47336">
    <property type="entry name" value="ACP-like"/>
    <property type="match status" value="1"/>
</dbReference>
<evidence type="ECO:0000256" key="2">
    <source>
        <dbReference type="ARBA" id="ARBA00004792"/>
    </source>
</evidence>
<dbReference type="InterPro" id="IPR057326">
    <property type="entry name" value="KR_dom"/>
</dbReference>
<sequence>MTTDEQKLREYLNKVMTDLRRTQRRLRSVEERDHEPVAVVGMACRYPGGTESPEDLWRLVEGGGDAISGFPTDRGWDLASLRLTDPEGRELAPEGGFVAGAAAFDAGLFGISPREALAMDPQQRLVLECSYEAFERAGIDPFSLKGSDTGVFVGASYTGYGADVERIPDGLEGYTMTGSANSVVSGRVAYTFGLEGPAVTIDTACSSSLVALHWAVQSLRAGETSLALAGGAMVMPSPMEFVEFSRQRILAADARCKAFAEAADGTGFSEGAGLVLLERLSDARRHGHRVLAVVRGSAVNQDGASNGLTAPNGPSQRRVIEAALANARLAPADVDAVEAHGTGTTLGDPIEAQALLAVYGKERPAEHPLWLGSVKSNIGHTQAAAGIAGVIKTVEALRHRSLPRTLHVDAPTPQVDWSPGTVRLLTEARPWDTPGGRARRAAVSAFGISGTNAHVILEEAPEDTGTPGTDGTGATGVGATTTGEHPVGLVGDVVPWPLSGRTTAALHAQAARLSAYLDDHPGTSPLDVGATLALSRGALDHRAVLLATDAGSIHTALTALGEGVPTADVVPGTVLSGAPRVVFVFPGQGSQWLGMGAGLWESSPVFRERLQECDAALSSLVDWSVTEVVRGLPTAASLDDVVVVQASLWAVMVSLAAVWRSVGIEPGAVIGHSQGEIAAAVVAGALSVQDGARVVVLRARAIARSLSGHGGMVSVAAGADRVRELIAGWGERISIASVNGPSSTVVSGEPVALDDLMAACDGEGIRARRIAVDYASHSAQVELIREQVIEALADIEPRAAEVPFYSTVLGSVIDTGDLDAGYWVTNLRQEVRFDATVRELLADGFGYFVECSPHPVLTVGMQETFDDVADAQAVALGTLRRDEGGPERFLTSLAEGYVRGLAVDWHTLFAGTGADRRLDLPSYAFQRQRYWLESGPAGAGDPAGLGLADAGHPLLGAAVEVAGGDQLLLTGRLSLHAHPWLADHAVQGTPVLTGAAFAELALHAGERAGAEVVESLTVEAPLVVPESGGVQVQLSVGAPDEDGARELGVHARPGTQEDGTPWVRYATARLVPDGARRTGAADDAGTVERLAQWPPPGAQPVSVANFHQRAADAGQGYGPAFRGLRAVWRQGREMYAEVALPGDQERQAAGYGIHPALLDAALQPARLEERSGVLWTDWSGVSLRAMGATELRVHVRPSDDGAVTVTLGDASGRPVGTVEAVAARAVAPEELRRGADGVRDALYRVEWTPVPAPGQTADWVVLGDDPLGVTDVLEEAGAYPQTYDDLDALAGAVDAGLPLPELTVVSHGGVAPAKDGAVARHALEAVTGLLAVVQRWLADERFAGARLLVVTRGAVAAGPGDGAVDLAHAAAWGLLRSATAAHPGRFGLLDLDGDDGSLAVLPDAVPAVVASGEPETALRAGVVLVPRIRPAATAPAAARAVWDPDGTVLITGGTGALGRVLARHLVKQHGVRHLLLVSRRGRDADGAEALERELSSLGATVSVEACDAADREALARVLAAVPADRPLTAVLHAAGALADRPLEALTAQDVEHVFTPKVTAAANLHELTRESDLAAFVLFSSASGVLGSLAQPNYAAANAFLDALAAHRRAAGLAGLSLAWGLWAGASEMAGGADTDRFARAGILALSPDEGTALFDAASATDEALLVPVLLDTAALRSRAADGTLSGMLRGLVKAAPGKRAASAPGTGPQEPDWAARLAGLTRDEQLHRLVELTRAHVASVLGHGTPEAIEPDRPFKEIGFDSLTALELRNRLGAATGLTLPATLVFDHPTLNATAALLLDLLAPAATTAPPPALAELDRLEEALAAVPDDDTATRARVRERLQALLAGWNGAPRPSDGGDEELDDATDSELFALLDDELDTP</sequence>
<evidence type="ECO:0000313" key="14">
    <source>
        <dbReference type="EMBL" id="GHI66075.1"/>
    </source>
</evidence>
<dbReference type="InterPro" id="IPR016036">
    <property type="entry name" value="Malonyl_transacylase_ACP-bd"/>
</dbReference>
<dbReference type="InterPro" id="IPR042104">
    <property type="entry name" value="PKS_dehydratase_sf"/>
</dbReference>
<dbReference type="InterPro" id="IPR006162">
    <property type="entry name" value="Ppantetheine_attach_site"/>
</dbReference>
<dbReference type="CDD" id="cd08956">
    <property type="entry name" value="KR_3_FAS_SDR_x"/>
    <property type="match status" value="1"/>
</dbReference>
<dbReference type="GeneID" id="91475453"/>
<dbReference type="InterPro" id="IPR049900">
    <property type="entry name" value="PKS_mFAS_DH"/>
</dbReference>
<dbReference type="Pfam" id="PF08990">
    <property type="entry name" value="Docking"/>
    <property type="match status" value="1"/>
</dbReference>
<comment type="cofactor">
    <cofactor evidence="1">
        <name>pantetheine 4'-phosphate</name>
        <dbReference type="ChEBI" id="CHEBI:47942"/>
    </cofactor>
</comment>
<dbReference type="Pfam" id="PF14765">
    <property type="entry name" value="PS-DH"/>
    <property type="match status" value="1"/>
</dbReference>
<keyword evidence="6" id="KW-0045">Antibiotic biosynthesis</keyword>
<feature type="domain" description="Ketosynthase family 3 (KS3)" evidence="12">
    <location>
        <begin position="34"/>
        <end position="459"/>
    </location>
</feature>
<dbReference type="CDD" id="cd00833">
    <property type="entry name" value="PKS"/>
    <property type="match status" value="1"/>
</dbReference>
<dbReference type="Pfam" id="PF08659">
    <property type="entry name" value="KR"/>
    <property type="match status" value="1"/>
</dbReference>
<dbReference type="InterPro" id="IPR050091">
    <property type="entry name" value="PKS_NRPS_Biosynth_Enz"/>
</dbReference>
<evidence type="ECO:0000256" key="3">
    <source>
        <dbReference type="ARBA" id="ARBA00022450"/>
    </source>
</evidence>
<dbReference type="SUPFAM" id="SSF55048">
    <property type="entry name" value="Probable ACP-binding domain of malonyl-CoA ACP transacylase"/>
    <property type="match status" value="1"/>
</dbReference>
<dbReference type="SMART" id="SM00825">
    <property type="entry name" value="PKS_KS"/>
    <property type="match status" value="1"/>
</dbReference>
<dbReference type="Proteomes" id="UP000649259">
    <property type="component" value="Unassembled WGS sequence"/>
</dbReference>
<dbReference type="InterPro" id="IPR014030">
    <property type="entry name" value="Ketoacyl_synth_N"/>
</dbReference>
<dbReference type="InterPro" id="IPR020807">
    <property type="entry name" value="PKS_DH"/>
</dbReference>
<dbReference type="Pfam" id="PF00550">
    <property type="entry name" value="PP-binding"/>
    <property type="match status" value="1"/>
</dbReference>
<feature type="active site" description="Proton acceptor; for dehydratase activity" evidence="9">
    <location>
        <position position="984"/>
    </location>
</feature>
<evidence type="ECO:0000256" key="1">
    <source>
        <dbReference type="ARBA" id="ARBA00001957"/>
    </source>
</evidence>
<dbReference type="InterPro" id="IPR032821">
    <property type="entry name" value="PKS_assoc"/>
</dbReference>
<comment type="pathway">
    <text evidence="2">Antibiotic biosynthesis.</text>
</comment>
<feature type="compositionally biased region" description="Acidic residues" evidence="10">
    <location>
        <begin position="1859"/>
        <end position="1869"/>
    </location>
</feature>
<evidence type="ECO:0000313" key="15">
    <source>
        <dbReference type="Proteomes" id="UP000649259"/>
    </source>
</evidence>
<keyword evidence="7" id="KW-0511">Multifunctional enzyme</keyword>
<gene>
    <name evidence="14" type="ORF">Saso_77250</name>
</gene>
<dbReference type="InterPro" id="IPR036736">
    <property type="entry name" value="ACP-like_sf"/>
</dbReference>
<dbReference type="Pfam" id="PF02801">
    <property type="entry name" value="Ketoacyl-synt_C"/>
    <property type="match status" value="1"/>
</dbReference>
<dbReference type="Pfam" id="PF22953">
    <property type="entry name" value="SpnB_Rossmann"/>
    <property type="match status" value="1"/>
</dbReference>
<dbReference type="Pfam" id="PF00698">
    <property type="entry name" value="Acyl_transf_1"/>
    <property type="match status" value="1"/>
</dbReference>
<dbReference type="PANTHER" id="PTHR43775">
    <property type="entry name" value="FATTY ACID SYNTHASE"/>
    <property type="match status" value="1"/>
</dbReference>
<dbReference type="Gene3D" id="3.40.50.720">
    <property type="entry name" value="NAD(P)-binding Rossmann-like Domain"/>
    <property type="match status" value="1"/>
</dbReference>
<keyword evidence="15" id="KW-1185">Reference proteome</keyword>
<dbReference type="InterPro" id="IPR014043">
    <property type="entry name" value="Acyl_transferase_dom"/>
</dbReference>
<dbReference type="InterPro" id="IPR009081">
    <property type="entry name" value="PP-bd_ACP"/>
</dbReference>
<dbReference type="PROSITE" id="PS00606">
    <property type="entry name" value="KS3_1"/>
    <property type="match status" value="1"/>
</dbReference>
<dbReference type="InterPro" id="IPR016039">
    <property type="entry name" value="Thiolase-like"/>
</dbReference>
<feature type="region of interest" description="C-terminal hotdog fold" evidence="9">
    <location>
        <begin position="1098"/>
        <end position="1232"/>
    </location>
</feature>
<dbReference type="InterPro" id="IPR016035">
    <property type="entry name" value="Acyl_Trfase/lysoPLipase"/>
</dbReference>
<organism evidence="14 15">
    <name type="scientific">Streptomyces asoensis</name>
    <dbReference type="NCBI Taxonomy" id="249586"/>
    <lineage>
        <taxon>Bacteria</taxon>
        <taxon>Bacillati</taxon>
        <taxon>Actinomycetota</taxon>
        <taxon>Actinomycetes</taxon>
        <taxon>Kitasatosporales</taxon>
        <taxon>Streptomycetaceae</taxon>
        <taxon>Streptomyces</taxon>
    </lineage>
</organism>
<dbReference type="PROSITE" id="PS50075">
    <property type="entry name" value="CARRIER"/>
    <property type="match status" value="1"/>
</dbReference>
<feature type="region of interest" description="Disordered" evidence="10">
    <location>
        <begin position="461"/>
        <end position="486"/>
    </location>
</feature>
<evidence type="ECO:0000256" key="8">
    <source>
        <dbReference type="ARBA" id="ARBA00023315"/>
    </source>
</evidence>
<evidence type="ECO:0008006" key="16">
    <source>
        <dbReference type="Google" id="ProtNLM"/>
    </source>
</evidence>
<accession>A0ABQ3SDT4</accession>
<dbReference type="InterPro" id="IPR055123">
    <property type="entry name" value="SpnB-like_Rossmann"/>
</dbReference>
<dbReference type="Gene3D" id="3.30.70.3290">
    <property type="match status" value="1"/>
</dbReference>
<dbReference type="SUPFAM" id="SSF51735">
    <property type="entry name" value="NAD(P)-binding Rossmann-fold domains"/>
    <property type="match status" value="2"/>
</dbReference>
<dbReference type="Pfam" id="PF21089">
    <property type="entry name" value="PKS_DH_N"/>
    <property type="match status" value="1"/>
</dbReference>
<dbReference type="SMART" id="SM00822">
    <property type="entry name" value="PKS_KR"/>
    <property type="match status" value="1"/>
</dbReference>
<dbReference type="InterPro" id="IPR018201">
    <property type="entry name" value="Ketoacyl_synth_AS"/>
</dbReference>
<dbReference type="Gene3D" id="1.10.1200.10">
    <property type="entry name" value="ACP-like"/>
    <property type="match status" value="1"/>
</dbReference>
<evidence type="ECO:0000256" key="9">
    <source>
        <dbReference type="PROSITE-ProRule" id="PRU01363"/>
    </source>
</evidence>
<dbReference type="Pfam" id="PF00109">
    <property type="entry name" value="ketoacyl-synt"/>
    <property type="match status" value="1"/>
</dbReference>
<evidence type="ECO:0000259" key="11">
    <source>
        <dbReference type="PROSITE" id="PS50075"/>
    </source>
</evidence>
<dbReference type="SMART" id="SM01294">
    <property type="entry name" value="PKS_PP_betabranch"/>
    <property type="match status" value="1"/>
</dbReference>
<dbReference type="InterPro" id="IPR049551">
    <property type="entry name" value="PKS_DH_C"/>
</dbReference>